<evidence type="ECO:0000256" key="2">
    <source>
        <dbReference type="SAM" id="Phobius"/>
    </source>
</evidence>
<dbReference type="KEGG" id="sclo:SCLO_3000640"/>
<feature type="region of interest" description="Disordered" evidence="1">
    <location>
        <begin position="1"/>
        <end position="30"/>
    </location>
</feature>
<protein>
    <submittedName>
        <fullName evidence="3">Uncharacterized protein</fullName>
    </submittedName>
</protein>
<feature type="transmembrane region" description="Helical" evidence="2">
    <location>
        <begin position="141"/>
        <end position="160"/>
    </location>
</feature>
<keyword evidence="2" id="KW-0812">Transmembrane</keyword>
<sequence length="161" mass="17873">MTGQRPSGARPRWQPPAPGGRAVRKRAIGASDRKERLERWAALLERDPHKLVGLLRPSWASGNDLTALGGNPSAIDLAWDDPVFRVTGLEARSRESFKAYFGLSNTELDRIVSGSWRVPIRSAWQVAGRIRNVADPRPERMLMASVIAMVIVVVGIAQWLR</sequence>
<keyword evidence="4" id="KW-1185">Reference proteome</keyword>
<dbReference type="Proteomes" id="UP000218272">
    <property type="component" value="Plasmid pSCLO_3"/>
</dbReference>
<gene>
    <name evidence="3" type="ORF">SCLO_3000640</name>
</gene>
<keyword evidence="2" id="KW-1133">Transmembrane helix</keyword>
<dbReference type="EMBL" id="AP017657">
    <property type="protein sequence ID" value="BAV66731.1"/>
    <property type="molecule type" value="Genomic_DNA"/>
</dbReference>
<evidence type="ECO:0000313" key="4">
    <source>
        <dbReference type="Proteomes" id="UP000218272"/>
    </source>
</evidence>
<accession>A0A1E1F8H9</accession>
<reference evidence="3 4" key="1">
    <citation type="submission" date="2016-10" db="EMBL/GenBank/DDBJ databases">
        <title>Complete Genome Sequence of the Nonylphenol-Degrading Bacterium Sphingobium cloacae JCM 10874T.</title>
        <authorList>
            <person name="Ootsuka M."/>
            <person name="Nishizawa T."/>
            <person name="Ohta H."/>
        </authorList>
    </citation>
    <scope>NUCLEOTIDE SEQUENCE [LARGE SCALE GENOMIC DNA]</scope>
    <source>
        <strain evidence="3 4">JCM 10874</strain>
        <plasmid evidence="4">psclo_3 dna</plasmid>
    </source>
</reference>
<dbReference type="AlphaFoldDB" id="A0A1E1F8H9"/>
<keyword evidence="3" id="KW-0614">Plasmid</keyword>
<name>A0A1E1F8H9_9SPHN</name>
<evidence type="ECO:0000313" key="3">
    <source>
        <dbReference type="EMBL" id="BAV66731.1"/>
    </source>
</evidence>
<geneLocation type="plasmid" evidence="4">
    <name>psclo_3 dna</name>
</geneLocation>
<organism evidence="3 4">
    <name type="scientific">Sphingobium cloacae</name>
    <dbReference type="NCBI Taxonomy" id="120107"/>
    <lineage>
        <taxon>Bacteria</taxon>
        <taxon>Pseudomonadati</taxon>
        <taxon>Pseudomonadota</taxon>
        <taxon>Alphaproteobacteria</taxon>
        <taxon>Sphingomonadales</taxon>
        <taxon>Sphingomonadaceae</taxon>
        <taxon>Sphingobium</taxon>
    </lineage>
</organism>
<keyword evidence="2" id="KW-0472">Membrane</keyword>
<evidence type="ECO:0000256" key="1">
    <source>
        <dbReference type="SAM" id="MobiDB-lite"/>
    </source>
</evidence>
<proteinExistence type="predicted"/>